<dbReference type="PANTHER" id="PTHR47755">
    <property type="entry name" value="CELL DIVISION PROTEIN FTSX"/>
    <property type="match status" value="1"/>
</dbReference>
<evidence type="ECO:0000313" key="3">
    <source>
        <dbReference type="Proteomes" id="UP000265431"/>
    </source>
</evidence>
<dbReference type="EMBL" id="QWGB01000005">
    <property type="protein sequence ID" value="RIJ24161.1"/>
    <property type="molecule type" value="Genomic_DNA"/>
</dbReference>
<gene>
    <name evidence="2" type="ORF">D1224_07945</name>
</gene>
<feature type="transmembrane region" description="Helical" evidence="1">
    <location>
        <begin position="260"/>
        <end position="278"/>
    </location>
</feature>
<name>A0A399R037_9PROT</name>
<dbReference type="GO" id="GO:0051301">
    <property type="term" value="P:cell division"/>
    <property type="evidence" value="ECO:0007669"/>
    <property type="project" value="UniProtKB-KW"/>
</dbReference>
<keyword evidence="1" id="KW-1133">Transmembrane helix</keyword>
<organism evidence="2 3">
    <name type="scientific">Henriciella barbarensis</name>
    <dbReference type="NCBI Taxonomy" id="86342"/>
    <lineage>
        <taxon>Bacteria</taxon>
        <taxon>Pseudomonadati</taxon>
        <taxon>Pseudomonadota</taxon>
        <taxon>Alphaproteobacteria</taxon>
        <taxon>Hyphomonadales</taxon>
        <taxon>Hyphomonadaceae</taxon>
        <taxon>Henriciella</taxon>
    </lineage>
</organism>
<keyword evidence="2" id="KW-0131">Cell cycle</keyword>
<dbReference type="RefSeq" id="WP_119379350.1">
    <property type="nucleotide sequence ID" value="NZ_QWGB01000005.1"/>
</dbReference>
<dbReference type="Proteomes" id="UP000265431">
    <property type="component" value="Unassembled WGS sequence"/>
</dbReference>
<protein>
    <submittedName>
        <fullName evidence="2">Cell division protein FtsX</fullName>
    </submittedName>
</protein>
<dbReference type="InterPro" id="IPR004513">
    <property type="entry name" value="FtsX"/>
</dbReference>
<dbReference type="OrthoDB" id="9814843at2"/>
<dbReference type="PANTHER" id="PTHR47755:SF1">
    <property type="entry name" value="CELL DIVISION PROTEIN FTSX"/>
    <property type="match status" value="1"/>
</dbReference>
<keyword evidence="1" id="KW-0812">Transmembrane</keyword>
<evidence type="ECO:0000256" key="1">
    <source>
        <dbReference type="SAM" id="Phobius"/>
    </source>
</evidence>
<keyword evidence="3" id="KW-1185">Reference proteome</keyword>
<dbReference type="GO" id="GO:0016020">
    <property type="term" value="C:membrane"/>
    <property type="evidence" value="ECO:0007669"/>
    <property type="project" value="InterPro"/>
</dbReference>
<keyword evidence="2" id="KW-0132">Cell division</keyword>
<proteinExistence type="predicted"/>
<dbReference type="GO" id="GO:0032153">
    <property type="term" value="C:cell division site"/>
    <property type="evidence" value="ECO:0007669"/>
    <property type="project" value="TreeGrafter"/>
</dbReference>
<sequence length="290" mass="30168">MNIKMNPLLPESDAREAALFFVVAALCFLAVLATLVARGTYTAAEAWTAQVEGEMTVLVSDTDRRGAETAAELIEALPGVERAHVLTDDELDELLSPSFGPGGIPDGIPLPLLIAVDAEGDTTALAAEIDATLAEAGVNGRADTHSAYAAEVRKALGTLRIAAIGTVLLLTMTAISVIAFATHAALLARKDIVDVLHLAGAEDRFIARLFERRFWLLGLKAGAAGSVAALAVTAIIVFSAQSSSAPSELLPKLSLDQWDLIILAVSPIAGALAARIAARVTVGRSLRSSL</sequence>
<evidence type="ECO:0000313" key="2">
    <source>
        <dbReference type="EMBL" id="RIJ24161.1"/>
    </source>
</evidence>
<comment type="caution">
    <text evidence="2">The sequence shown here is derived from an EMBL/GenBank/DDBJ whole genome shotgun (WGS) entry which is preliminary data.</text>
</comment>
<reference evidence="2 3" key="1">
    <citation type="submission" date="2018-08" db="EMBL/GenBank/DDBJ databases">
        <title>Henriciella mobilis sp. nov., isolated from seawater.</title>
        <authorList>
            <person name="Cheng H."/>
            <person name="Wu Y.-H."/>
            <person name="Xu X.-W."/>
            <person name="Guo L.-L."/>
        </authorList>
    </citation>
    <scope>NUCLEOTIDE SEQUENCE [LARGE SCALE GENOMIC DNA]</scope>
    <source>
        <strain evidence="2 3">CCUG66934</strain>
    </source>
</reference>
<dbReference type="AlphaFoldDB" id="A0A399R037"/>
<feature type="transmembrane region" description="Helical" evidence="1">
    <location>
        <begin position="214"/>
        <end position="240"/>
    </location>
</feature>
<accession>A0A399R037</accession>
<keyword evidence="1" id="KW-0472">Membrane</keyword>
<feature type="transmembrane region" description="Helical" evidence="1">
    <location>
        <begin position="161"/>
        <end position="181"/>
    </location>
</feature>